<protein>
    <submittedName>
        <fullName evidence="2">Oxalate:formate antiporter</fullName>
    </submittedName>
</protein>
<proteinExistence type="predicted"/>
<dbReference type="Proteomes" id="UP000031866">
    <property type="component" value="Chromosome"/>
</dbReference>
<dbReference type="GO" id="GO:0016779">
    <property type="term" value="F:nucleotidyltransferase activity"/>
    <property type="evidence" value="ECO:0007669"/>
    <property type="project" value="InterPro"/>
</dbReference>
<dbReference type="OrthoDB" id="7375008at2"/>
<organism evidence="2 3">
    <name type="scientific">Clostridium beijerinckii</name>
    <name type="common">Clostridium MP</name>
    <dbReference type="NCBI Taxonomy" id="1520"/>
    <lineage>
        <taxon>Bacteria</taxon>
        <taxon>Bacillati</taxon>
        <taxon>Bacillota</taxon>
        <taxon>Clostridia</taxon>
        <taxon>Eubacteriales</taxon>
        <taxon>Clostridiaceae</taxon>
        <taxon>Clostridium</taxon>
    </lineage>
</organism>
<gene>
    <name evidence="2" type="ORF">LF65_02197</name>
</gene>
<accession>A0A0B5QCX6</accession>
<reference evidence="3" key="1">
    <citation type="submission" date="2014-12" db="EMBL/GenBank/DDBJ databases">
        <title>Genome sequence of Clostridium beijerinckii strain 59B.</title>
        <authorList>
            <person name="Little G.T."/>
            <person name="Minton N.P."/>
        </authorList>
    </citation>
    <scope>NUCLEOTIDE SEQUENCE [LARGE SCALE GENOMIC DNA]</scope>
    <source>
        <strain evidence="3">59B</strain>
    </source>
</reference>
<dbReference type="Gene3D" id="1.20.120.330">
    <property type="entry name" value="Nucleotidyltransferases domain 2"/>
    <property type="match status" value="1"/>
</dbReference>
<dbReference type="KEGG" id="cbei:LF65_02197"/>
<sequence>MIPINHKKFIDNSIKILKDDFRILGIATGGSYITNEMDEYSDIDFIIAVDSNHYEEVMDERYKIAANLGTLLSAFTGEHVGEPRLLICLYGPELLHVDLKFVSIDNIAHRVEDPVILWERGNFVSEALKENNARFPIPSLQWIEDRFWVWIHYGAAKIGRGEIFETIEFISSLRQMVIGPLILMKNGELPRGVRKIEFVAPESISLLKETIPSYSIESCIKSLKMIIQIYLELREYFITEDFIKRVEAEKCSRNYLNKINHVSNI</sequence>
<dbReference type="STRING" id="1520.LF65_02197"/>
<evidence type="ECO:0000313" key="2">
    <source>
        <dbReference type="EMBL" id="AJG98785.1"/>
    </source>
</evidence>
<evidence type="ECO:0000259" key="1">
    <source>
        <dbReference type="Pfam" id="PF01909"/>
    </source>
</evidence>
<dbReference type="EMBL" id="CP010086">
    <property type="protein sequence ID" value="AJG98785.1"/>
    <property type="molecule type" value="Genomic_DNA"/>
</dbReference>
<dbReference type="Pfam" id="PF01909">
    <property type="entry name" value="NTP_transf_2"/>
    <property type="match status" value="1"/>
</dbReference>
<dbReference type="InterPro" id="IPR043519">
    <property type="entry name" value="NT_sf"/>
</dbReference>
<name>A0A0B5QCX6_CLOBE</name>
<feature type="domain" description="Polymerase nucleotidyl transferase" evidence="1">
    <location>
        <begin position="12"/>
        <end position="64"/>
    </location>
</feature>
<dbReference type="AlphaFoldDB" id="A0A0B5QCX6"/>
<dbReference type="InterPro" id="IPR002934">
    <property type="entry name" value="Polymerase_NTP_transf_dom"/>
</dbReference>
<dbReference type="Gene3D" id="3.30.460.10">
    <property type="entry name" value="Beta Polymerase, domain 2"/>
    <property type="match status" value="1"/>
</dbReference>
<evidence type="ECO:0000313" key="3">
    <source>
        <dbReference type="Proteomes" id="UP000031866"/>
    </source>
</evidence>
<dbReference type="SUPFAM" id="SSF81301">
    <property type="entry name" value="Nucleotidyltransferase"/>
    <property type="match status" value="1"/>
</dbReference>
<dbReference type="RefSeq" id="WP_041896075.1">
    <property type="nucleotide sequence ID" value="NZ_CP010086.2"/>
</dbReference>